<dbReference type="OrthoDB" id="10053061at2759"/>
<dbReference type="InterPro" id="IPR055261">
    <property type="entry name" value="PI_transfer_N"/>
</dbReference>
<dbReference type="PRINTS" id="PR00391">
    <property type="entry name" value="PITRANSFER"/>
</dbReference>
<dbReference type="EMBL" id="LWCA01000601">
    <property type="protein sequence ID" value="OAF67675.1"/>
    <property type="molecule type" value="Genomic_DNA"/>
</dbReference>
<dbReference type="GO" id="GO:0005737">
    <property type="term" value="C:cytoplasm"/>
    <property type="evidence" value="ECO:0007669"/>
    <property type="project" value="UniProtKB-ARBA"/>
</dbReference>
<sequence length="284" mass="33638">MLTKEYRIPLPMSLEDYRIGQLYMIQKKTKESHSSKVQIEILVNEPYENKEKNEKGQYTHKIYILTDMLPYWIRKVIGLERVQVDEHAWNCYPYTRTEYNCSLSKSFSLTIETKYLPDGGESENVLKMEQEKLNLCETVLIDIVNHKNDIRNLKKEEDPTLFISKNNPSKCPLTKNWLTEILEKTKSMRDDSSLSEEEKANKIPIMCAYKLVSVNFSGIWGLQRKIEEYILEYGIRRTILHGHLQAWVWQDEFHGISLEQIRKMEKETATYLQKCNLDELKDEN</sequence>
<dbReference type="InterPro" id="IPR001666">
    <property type="entry name" value="PI_transfer"/>
</dbReference>
<dbReference type="GO" id="GO:0071944">
    <property type="term" value="C:cell periphery"/>
    <property type="evidence" value="ECO:0007669"/>
    <property type="project" value="UniProtKB-ARBA"/>
</dbReference>
<keyword evidence="3" id="KW-1185">Reference proteome</keyword>
<dbReference type="SUPFAM" id="SSF55961">
    <property type="entry name" value="Bet v1-like"/>
    <property type="match status" value="1"/>
</dbReference>
<evidence type="ECO:0000259" key="1">
    <source>
        <dbReference type="Pfam" id="PF02121"/>
    </source>
</evidence>
<name>A0A177B096_9BILA</name>
<dbReference type="Proteomes" id="UP000078046">
    <property type="component" value="Unassembled WGS sequence"/>
</dbReference>
<dbReference type="PANTHER" id="PTHR10658">
    <property type="entry name" value="PHOSPHATIDYLINOSITOL TRANSFER PROTEIN"/>
    <property type="match status" value="1"/>
</dbReference>
<comment type="caution">
    <text evidence="2">The sequence shown here is derived from an EMBL/GenBank/DDBJ whole genome shotgun (WGS) entry which is preliminary data.</text>
</comment>
<dbReference type="FunFam" id="3.30.530.20:FF:000028">
    <property type="entry name" value="Phosphatidylinositol transfer protein 5"/>
    <property type="match status" value="1"/>
</dbReference>
<evidence type="ECO:0000313" key="3">
    <source>
        <dbReference type="Proteomes" id="UP000078046"/>
    </source>
</evidence>
<dbReference type="GO" id="GO:0008525">
    <property type="term" value="F:phosphatidylcholine transporter activity"/>
    <property type="evidence" value="ECO:0007669"/>
    <property type="project" value="TreeGrafter"/>
</dbReference>
<proteinExistence type="predicted"/>
<dbReference type="GO" id="GO:0008526">
    <property type="term" value="F:phosphatidylinositol transfer activity"/>
    <property type="evidence" value="ECO:0007669"/>
    <property type="project" value="TreeGrafter"/>
</dbReference>
<dbReference type="PANTHER" id="PTHR10658:SF81">
    <property type="entry name" value="PROTEIN RETINAL DEGENERATION B"/>
    <property type="match status" value="1"/>
</dbReference>
<gene>
    <name evidence="2" type="ORF">A3Q56_04590</name>
</gene>
<dbReference type="InterPro" id="IPR023393">
    <property type="entry name" value="START-like_dom_sf"/>
</dbReference>
<organism evidence="2 3">
    <name type="scientific">Intoshia linei</name>
    <dbReference type="NCBI Taxonomy" id="1819745"/>
    <lineage>
        <taxon>Eukaryota</taxon>
        <taxon>Metazoa</taxon>
        <taxon>Spiralia</taxon>
        <taxon>Lophotrochozoa</taxon>
        <taxon>Mesozoa</taxon>
        <taxon>Orthonectida</taxon>
        <taxon>Rhopaluridae</taxon>
        <taxon>Intoshia</taxon>
    </lineage>
</organism>
<dbReference type="GO" id="GO:0035091">
    <property type="term" value="F:phosphatidylinositol binding"/>
    <property type="evidence" value="ECO:0007669"/>
    <property type="project" value="TreeGrafter"/>
</dbReference>
<evidence type="ECO:0000313" key="2">
    <source>
        <dbReference type="EMBL" id="OAF67675.1"/>
    </source>
</evidence>
<reference evidence="2 3" key="1">
    <citation type="submission" date="2016-04" db="EMBL/GenBank/DDBJ databases">
        <title>The genome of Intoshia linei affirms orthonectids as highly simplified spiralians.</title>
        <authorList>
            <person name="Mikhailov K.V."/>
            <person name="Slusarev G.S."/>
            <person name="Nikitin M.A."/>
            <person name="Logacheva M.D."/>
            <person name="Penin A."/>
            <person name="Aleoshin V."/>
            <person name="Panchin Y.V."/>
        </authorList>
    </citation>
    <scope>NUCLEOTIDE SEQUENCE [LARGE SCALE GENOMIC DNA]</scope>
    <source>
        <strain evidence="2">Intl2013</strain>
        <tissue evidence="2">Whole animal</tissue>
    </source>
</reference>
<protein>
    <submittedName>
        <fullName evidence="2">Cytoplasmic phosphatidylinositol transfer protein 1</fullName>
    </submittedName>
</protein>
<dbReference type="Pfam" id="PF02121">
    <property type="entry name" value="IP_trans"/>
    <property type="match status" value="1"/>
</dbReference>
<dbReference type="GO" id="GO:0031210">
    <property type="term" value="F:phosphatidylcholine binding"/>
    <property type="evidence" value="ECO:0007669"/>
    <property type="project" value="TreeGrafter"/>
</dbReference>
<dbReference type="Gene3D" id="3.30.530.20">
    <property type="match status" value="1"/>
</dbReference>
<feature type="domain" description="Phosphatidylinositol transfer protein N-terminal" evidence="1">
    <location>
        <begin position="1"/>
        <end position="269"/>
    </location>
</feature>
<accession>A0A177B096</accession>
<dbReference type="AlphaFoldDB" id="A0A177B096"/>